<reference evidence="2 3" key="1">
    <citation type="submission" date="2020-07" db="EMBL/GenBank/DDBJ databases">
        <authorList>
            <person name="McAllister N."/>
            <person name="Shin J."/>
            <person name="DeCesaris R."/>
            <person name="Khan R."/>
            <person name="Maida M.R."/>
            <person name="Meek G.M."/>
            <person name="Nagarkar R."/>
            <person name="Neopaney A."/>
            <person name="Oviedo V."/>
            <person name="Yang K.S."/>
            <person name="Butela K.A."/>
            <person name="Garlena R.A."/>
            <person name="Russell D.A."/>
            <person name="Pope W.H."/>
            <person name="Jacobs-Sera D."/>
            <person name="Hatfull G.F."/>
        </authorList>
    </citation>
    <scope>NUCLEOTIDE SEQUENCE [LARGE SCALE GENOMIC DNA]</scope>
</reference>
<protein>
    <submittedName>
        <fullName evidence="2">Uncharacterized protein</fullName>
    </submittedName>
</protein>
<keyword evidence="3" id="KW-1185">Reference proteome</keyword>
<evidence type="ECO:0000256" key="1">
    <source>
        <dbReference type="SAM" id="MobiDB-lite"/>
    </source>
</evidence>
<gene>
    <name evidence="2" type="primary">36</name>
    <name evidence="2" type="ORF">SEA_AZULA_36</name>
</gene>
<dbReference type="KEGG" id="vg:65128250"/>
<dbReference type="EMBL" id="MT723935">
    <property type="protein sequence ID" value="QNJ57847.1"/>
    <property type="molecule type" value="Genomic_DNA"/>
</dbReference>
<accession>A0A7G8LKS5</accession>
<dbReference type="Proteomes" id="UP000515801">
    <property type="component" value="Segment"/>
</dbReference>
<evidence type="ECO:0000313" key="2">
    <source>
        <dbReference type="EMBL" id="QNJ57847.1"/>
    </source>
</evidence>
<feature type="region of interest" description="Disordered" evidence="1">
    <location>
        <begin position="1"/>
        <end position="26"/>
    </location>
</feature>
<name>A0A7G8LKS5_9CAUD</name>
<organism evidence="2 3">
    <name type="scientific">Gordonia phage Azula</name>
    <dbReference type="NCBI Taxonomy" id="2762397"/>
    <lineage>
        <taxon>Viruses</taxon>
        <taxon>Duplodnaviria</taxon>
        <taxon>Heunggongvirae</taxon>
        <taxon>Uroviricota</taxon>
        <taxon>Caudoviricetes</taxon>
        <taxon>Jujuvirus</taxon>
        <taxon>Jujuvirus azula</taxon>
    </lineage>
</organism>
<sequence length="47" mass="5232">MQHFSRFRCGEHEQSRGTQADDDGEDVVDHAAWTQPAPGRFPAMMAG</sequence>
<dbReference type="RefSeq" id="YP_010109962.1">
    <property type="nucleotide sequence ID" value="NC_055865.1"/>
</dbReference>
<dbReference type="GeneID" id="65128250"/>
<evidence type="ECO:0000313" key="3">
    <source>
        <dbReference type="Proteomes" id="UP000515801"/>
    </source>
</evidence>
<proteinExistence type="predicted"/>